<accession>A0A2T0WN35</accession>
<dbReference type="PROSITE" id="PS51257">
    <property type="entry name" value="PROKAR_LIPOPROTEIN"/>
    <property type="match status" value="1"/>
</dbReference>
<dbReference type="GO" id="GO:0004252">
    <property type="term" value="F:serine-type endopeptidase activity"/>
    <property type="evidence" value="ECO:0007669"/>
    <property type="project" value="InterPro"/>
</dbReference>
<dbReference type="InterPro" id="IPR036852">
    <property type="entry name" value="Peptidase_S8/S53_dom_sf"/>
</dbReference>
<comment type="similarity">
    <text evidence="1">Belongs to the peptidase S8 family.</text>
</comment>
<dbReference type="GO" id="GO:0005615">
    <property type="term" value="C:extracellular space"/>
    <property type="evidence" value="ECO:0007669"/>
    <property type="project" value="TreeGrafter"/>
</dbReference>
<evidence type="ECO:0000313" key="7">
    <source>
        <dbReference type="EMBL" id="PRY88100.1"/>
    </source>
</evidence>
<evidence type="ECO:0000259" key="6">
    <source>
        <dbReference type="Pfam" id="PF05922"/>
    </source>
</evidence>
<feature type="region of interest" description="Disordered" evidence="5">
    <location>
        <begin position="137"/>
        <end position="181"/>
    </location>
</feature>
<evidence type="ECO:0000256" key="2">
    <source>
        <dbReference type="ARBA" id="ARBA00022670"/>
    </source>
</evidence>
<dbReference type="EMBL" id="PVTR01000005">
    <property type="protein sequence ID" value="PRY88100.1"/>
    <property type="molecule type" value="Genomic_DNA"/>
</dbReference>
<reference evidence="7 8" key="1">
    <citation type="submission" date="2018-03" db="EMBL/GenBank/DDBJ databases">
        <title>Genomic Encyclopedia of Archaeal and Bacterial Type Strains, Phase II (KMG-II): from individual species to whole genera.</title>
        <authorList>
            <person name="Goeker M."/>
        </authorList>
    </citation>
    <scope>NUCLEOTIDE SEQUENCE [LARGE SCALE GENOMIC DNA]</scope>
    <source>
        <strain evidence="7 8">DSM 27929</strain>
    </source>
</reference>
<dbReference type="PANTHER" id="PTHR43806:SF11">
    <property type="entry name" value="CEREVISIN-RELATED"/>
    <property type="match status" value="1"/>
</dbReference>
<evidence type="ECO:0000313" key="8">
    <source>
        <dbReference type="Proteomes" id="UP000238157"/>
    </source>
</evidence>
<dbReference type="GO" id="GO:0006508">
    <property type="term" value="P:proteolysis"/>
    <property type="evidence" value="ECO:0007669"/>
    <property type="project" value="UniProtKB-KW"/>
</dbReference>
<dbReference type="Pfam" id="PF05922">
    <property type="entry name" value="Inhibitor_I9"/>
    <property type="match status" value="1"/>
</dbReference>
<dbReference type="OrthoDB" id="834677at2"/>
<feature type="compositionally biased region" description="Basic and acidic residues" evidence="5">
    <location>
        <begin position="149"/>
        <end position="167"/>
    </location>
</feature>
<keyword evidence="4" id="KW-0720">Serine protease</keyword>
<dbReference type="InterPro" id="IPR050131">
    <property type="entry name" value="Peptidase_S8_subtilisin-like"/>
</dbReference>
<keyword evidence="2" id="KW-0645">Protease</keyword>
<dbReference type="RefSeq" id="WP_106133587.1">
    <property type="nucleotide sequence ID" value="NZ_PVTR01000005.1"/>
</dbReference>
<keyword evidence="3" id="KW-0378">Hydrolase</keyword>
<evidence type="ECO:0000256" key="1">
    <source>
        <dbReference type="ARBA" id="ARBA00011073"/>
    </source>
</evidence>
<dbReference type="SUPFAM" id="SSF54897">
    <property type="entry name" value="Protease propeptides/inhibitors"/>
    <property type="match status" value="1"/>
</dbReference>
<dbReference type="PANTHER" id="PTHR43806">
    <property type="entry name" value="PEPTIDASE S8"/>
    <property type="match status" value="1"/>
</dbReference>
<sequence length="556" mass="62477">MSVFKLSNHKGNWFPMAMSLLLMVFSCQEVDVDSPQIGEEVDYNSLSSNVVPGRYIVTLHDNATNFRRSDRYEDVQIGVRNLGHEMLSRNNISREKLKAVYGHVITGFTLELTSEELSVLRRDSRVRRIEPDVFIPNEYNLRKTPPGQDKPKEDEGGNEEPEVKDPEPGTGGTVQNEAPKYLDRIDQRQLPLNETYIFTATGKGVNAYFPPGLIWEDYPEEFEDRVFNIDSIGIEDHRISTSTTMALVAGGRTFGSAKDLNLFGVRTYHSKTDLDNEIYISSLIEAYDWIVANGVRPGIVQINLVGPIENQAYFSALENLYHAGFSLFSSSGAWMENACTWSNNYKPYVFTVGMADLEDRKQRESNYGKCIDLFAPSTSWQREPYGYQEEWENGFTMNPNFVASGLVVGVAAKFLENNPLASPDEVYHFLRSTSTKNIVQLSNSVNNHLLFSGMTVNGAGNIDPERANFYLDLIGSSTKLRGSNYQVYLKWNPAKHPSGEVDIYENGQKIATSYGGDSHNGGNWLYEVSGRNLPPKTYKICLSGTNKCSNEVTITF</sequence>
<evidence type="ECO:0000256" key="5">
    <source>
        <dbReference type="SAM" id="MobiDB-lite"/>
    </source>
</evidence>
<organism evidence="7 8">
    <name type="scientific">Mongoliibacter ruber</name>
    <dbReference type="NCBI Taxonomy" id="1750599"/>
    <lineage>
        <taxon>Bacteria</taxon>
        <taxon>Pseudomonadati</taxon>
        <taxon>Bacteroidota</taxon>
        <taxon>Cytophagia</taxon>
        <taxon>Cytophagales</taxon>
        <taxon>Cyclobacteriaceae</taxon>
        <taxon>Mongoliibacter</taxon>
    </lineage>
</organism>
<name>A0A2T0WN35_9BACT</name>
<comment type="caution">
    <text evidence="7">The sequence shown here is derived from an EMBL/GenBank/DDBJ whole genome shotgun (WGS) entry which is preliminary data.</text>
</comment>
<dbReference type="Gene3D" id="3.30.70.80">
    <property type="entry name" value="Peptidase S8 propeptide/proteinase inhibitor I9"/>
    <property type="match status" value="1"/>
</dbReference>
<dbReference type="InterPro" id="IPR037045">
    <property type="entry name" value="S8pro/Inhibitor_I9_sf"/>
</dbReference>
<dbReference type="Gene3D" id="3.40.50.200">
    <property type="entry name" value="Peptidase S8/S53 domain"/>
    <property type="match status" value="1"/>
</dbReference>
<dbReference type="SUPFAM" id="SSF52743">
    <property type="entry name" value="Subtilisin-like"/>
    <property type="match status" value="1"/>
</dbReference>
<dbReference type="InterPro" id="IPR010259">
    <property type="entry name" value="S8pro/Inhibitor_I9"/>
</dbReference>
<proteinExistence type="inferred from homology"/>
<feature type="domain" description="Inhibitor I9" evidence="6">
    <location>
        <begin position="54"/>
        <end position="133"/>
    </location>
</feature>
<evidence type="ECO:0000256" key="4">
    <source>
        <dbReference type="ARBA" id="ARBA00022825"/>
    </source>
</evidence>
<dbReference type="Proteomes" id="UP000238157">
    <property type="component" value="Unassembled WGS sequence"/>
</dbReference>
<dbReference type="AlphaFoldDB" id="A0A2T0WN35"/>
<protein>
    <submittedName>
        <fullName evidence="7">Peptidase inhibitor I9</fullName>
    </submittedName>
</protein>
<keyword evidence="8" id="KW-1185">Reference proteome</keyword>
<gene>
    <name evidence="7" type="ORF">CLW00_105221</name>
</gene>
<evidence type="ECO:0000256" key="3">
    <source>
        <dbReference type="ARBA" id="ARBA00022801"/>
    </source>
</evidence>